<dbReference type="RefSeq" id="WP_190352727.1">
    <property type="nucleotide sequence ID" value="NZ_JACJPY010000096.1"/>
</dbReference>
<accession>A0A926UY68</accession>
<protein>
    <submittedName>
        <fullName evidence="2">AAA family ATPase</fullName>
    </submittedName>
</protein>
<dbReference type="Proteomes" id="UP000631421">
    <property type="component" value="Unassembled WGS sequence"/>
</dbReference>
<keyword evidence="3" id="KW-1185">Reference proteome</keyword>
<dbReference type="AlphaFoldDB" id="A0A926UY68"/>
<dbReference type="PANTHER" id="PTHR32182">
    <property type="entry name" value="DNA REPLICATION AND REPAIR PROTEIN RECF"/>
    <property type="match status" value="1"/>
</dbReference>
<dbReference type="Pfam" id="PF13304">
    <property type="entry name" value="AAA_21"/>
    <property type="match status" value="1"/>
</dbReference>
<dbReference type="Gene3D" id="3.40.50.300">
    <property type="entry name" value="P-loop containing nucleotide triphosphate hydrolases"/>
    <property type="match status" value="1"/>
</dbReference>
<proteinExistence type="predicted"/>
<dbReference type="InterPro" id="IPR003959">
    <property type="entry name" value="ATPase_AAA_core"/>
</dbReference>
<evidence type="ECO:0000313" key="3">
    <source>
        <dbReference type="Proteomes" id="UP000631421"/>
    </source>
</evidence>
<dbReference type="GO" id="GO:0016887">
    <property type="term" value="F:ATP hydrolysis activity"/>
    <property type="evidence" value="ECO:0007669"/>
    <property type="project" value="InterPro"/>
</dbReference>
<dbReference type="PIRSF" id="PIRSF029347">
    <property type="entry name" value="RecF"/>
    <property type="match status" value="1"/>
</dbReference>
<reference evidence="2" key="2">
    <citation type="submission" date="2020-08" db="EMBL/GenBank/DDBJ databases">
        <authorList>
            <person name="Chen M."/>
            <person name="Teng W."/>
            <person name="Zhao L."/>
            <person name="Hu C."/>
            <person name="Zhou Y."/>
            <person name="Han B."/>
            <person name="Song L."/>
            <person name="Shu W."/>
        </authorList>
    </citation>
    <scope>NUCLEOTIDE SEQUENCE</scope>
    <source>
        <strain evidence="2">FACHB-1277</strain>
    </source>
</reference>
<dbReference type="InterPro" id="IPR027417">
    <property type="entry name" value="P-loop_NTPase"/>
</dbReference>
<evidence type="ECO:0000313" key="2">
    <source>
        <dbReference type="EMBL" id="MBD2152320.1"/>
    </source>
</evidence>
<comment type="caution">
    <text evidence="2">The sequence shown here is derived from an EMBL/GenBank/DDBJ whole genome shotgun (WGS) entry which is preliminary data.</text>
</comment>
<feature type="domain" description="ATPase AAA-type core" evidence="1">
    <location>
        <begin position="30"/>
        <end position="354"/>
    </location>
</feature>
<dbReference type="PANTHER" id="PTHR32182:SF25">
    <property type="entry name" value="SLR1056 PROTEIN"/>
    <property type="match status" value="1"/>
</dbReference>
<gene>
    <name evidence="2" type="ORF">H6F44_19685</name>
</gene>
<dbReference type="SUPFAM" id="SSF52540">
    <property type="entry name" value="P-loop containing nucleoside triphosphate hydrolases"/>
    <property type="match status" value="1"/>
</dbReference>
<reference evidence="2" key="1">
    <citation type="journal article" date="2015" name="ISME J.">
        <title>Draft Genome Sequence of Streptomyces incarnatus NRRL8089, which Produces the Nucleoside Antibiotic Sinefungin.</title>
        <authorList>
            <person name="Oshima K."/>
            <person name="Hattori M."/>
            <person name="Shimizu H."/>
            <person name="Fukuda K."/>
            <person name="Nemoto M."/>
            <person name="Inagaki K."/>
            <person name="Tamura T."/>
        </authorList>
    </citation>
    <scope>NUCLEOTIDE SEQUENCE</scope>
    <source>
        <strain evidence="2">FACHB-1277</strain>
    </source>
</reference>
<dbReference type="GO" id="GO:0000731">
    <property type="term" value="P:DNA synthesis involved in DNA repair"/>
    <property type="evidence" value="ECO:0007669"/>
    <property type="project" value="TreeGrafter"/>
</dbReference>
<name>A0A926UY68_9CYAN</name>
<organism evidence="2 3">
    <name type="scientific">Pseudanabaena cinerea FACHB-1277</name>
    <dbReference type="NCBI Taxonomy" id="2949581"/>
    <lineage>
        <taxon>Bacteria</taxon>
        <taxon>Bacillati</taxon>
        <taxon>Cyanobacteriota</taxon>
        <taxon>Cyanophyceae</taxon>
        <taxon>Pseudanabaenales</taxon>
        <taxon>Pseudanabaenaceae</taxon>
        <taxon>Pseudanabaena</taxon>
        <taxon>Pseudanabaena cinerea</taxon>
    </lineage>
</organism>
<dbReference type="GO" id="GO:0006302">
    <property type="term" value="P:double-strand break repair"/>
    <property type="evidence" value="ECO:0007669"/>
    <property type="project" value="TreeGrafter"/>
</dbReference>
<evidence type="ECO:0000259" key="1">
    <source>
        <dbReference type="Pfam" id="PF13304"/>
    </source>
</evidence>
<dbReference type="EMBL" id="JACJPY010000096">
    <property type="protein sequence ID" value="MBD2152320.1"/>
    <property type="molecule type" value="Genomic_DNA"/>
</dbReference>
<dbReference type="InterPro" id="IPR014555">
    <property type="entry name" value="RecF-like"/>
</dbReference>
<sequence length="406" mass="46365">MNGSRFIHQLKIQNFLSYGSNEEIIDLQPLNVIIGTNASGKSNLLEIIGFLQASPKDLMKPIRDGGGAREWFWKGSKDISPVAKIEALINYPDGTMPLRHRIEFALVAERLEIIDEAIENKNKNYPNEKDVHFYYRYQHGNPTINTRMSKEIRPSSKKLSEYRNLMRESLKLDQSILSQRKDPDLYPELTYVANQFSEIKLYREWNFGRYTAARIPQKVDLPEDFLLEDASNLGLILNNLQHRIGMSQITQKMQEFYALVEDITTKISGGTVQIFLHERGLRQPIPATRLSDGTLRYLCLLSILLDPTPPPLICLEEPELGLHPDILPTLANLLIEASQRTQLIVTTHSDVLISAFSEVPEAVLVCERDETGSHLNRVNPNNVKSLLEEYTLGELWRMGELGGNRW</sequence>
<dbReference type="GO" id="GO:0005524">
    <property type="term" value="F:ATP binding"/>
    <property type="evidence" value="ECO:0007669"/>
    <property type="project" value="InterPro"/>
</dbReference>